<feature type="transmembrane region" description="Helical" evidence="5">
    <location>
        <begin position="78"/>
        <end position="97"/>
    </location>
</feature>
<protein>
    <submittedName>
        <fullName evidence="6">DoxX family protein</fullName>
    </submittedName>
</protein>
<keyword evidence="7" id="KW-1185">Reference proteome</keyword>
<sequence length="132" mass="14525">MTRRERTINIALWVAQSSLAASLLFASILKLTQPISDLLVLWPWLARFSKWTIALGILEMLLGLGIIIPELLRRGRKIVPFSAATLIVYSLFSNGLLLNNGEIQSAAGGLVSLLLCVFVLWGRSKSSFDTPT</sequence>
<gene>
    <name evidence="6" type="ORF">ACFSQ3_11775</name>
</gene>
<evidence type="ECO:0000256" key="1">
    <source>
        <dbReference type="ARBA" id="ARBA00004141"/>
    </source>
</evidence>
<proteinExistence type="predicted"/>
<name>A0ABW5NNR5_9SPHI</name>
<comment type="caution">
    <text evidence="6">The sequence shown here is derived from an EMBL/GenBank/DDBJ whole genome shotgun (WGS) entry which is preliminary data.</text>
</comment>
<feature type="transmembrane region" description="Helical" evidence="5">
    <location>
        <begin position="103"/>
        <end position="122"/>
    </location>
</feature>
<evidence type="ECO:0000256" key="4">
    <source>
        <dbReference type="ARBA" id="ARBA00023136"/>
    </source>
</evidence>
<evidence type="ECO:0000313" key="7">
    <source>
        <dbReference type="Proteomes" id="UP001597393"/>
    </source>
</evidence>
<evidence type="ECO:0000313" key="6">
    <source>
        <dbReference type="EMBL" id="MFD2599633.1"/>
    </source>
</evidence>
<keyword evidence="4 5" id="KW-0472">Membrane</keyword>
<evidence type="ECO:0000256" key="5">
    <source>
        <dbReference type="SAM" id="Phobius"/>
    </source>
</evidence>
<keyword evidence="2 5" id="KW-0812">Transmembrane</keyword>
<comment type="subcellular location">
    <subcellularLocation>
        <location evidence="1">Membrane</location>
        <topology evidence="1">Multi-pass membrane protein</topology>
    </subcellularLocation>
</comment>
<feature type="transmembrane region" description="Helical" evidence="5">
    <location>
        <begin position="50"/>
        <end position="71"/>
    </location>
</feature>
<reference evidence="7" key="1">
    <citation type="journal article" date="2019" name="Int. J. Syst. Evol. Microbiol.">
        <title>The Global Catalogue of Microorganisms (GCM) 10K type strain sequencing project: providing services to taxonomists for standard genome sequencing and annotation.</title>
        <authorList>
            <consortium name="The Broad Institute Genomics Platform"/>
            <consortium name="The Broad Institute Genome Sequencing Center for Infectious Disease"/>
            <person name="Wu L."/>
            <person name="Ma J."/>
        </authorList>
    </citation>
    <scope>NUCLEOTIDE SEQUENCE [LARGE SCALE GENOMIC DNA]</scope>
    <source>
        <strain evidence="7">KCTC 42248</strain>
    </source>
</reference>
<evidence type="ECO:0000256" key="2">
    <source>
        <dbReference type="ARBA" id="ARBA00022692"/>
    </source>
</evidence>
<dbReference type="Pfam" id="PF13564">
    <property type="entry name" value="DoxX_2"/>
    <property type="match status" value="1"/>
</dbReference>
<dbReference type="InterPro" id="IPR032808">
    <property type="entry name" value="DoxX"/>
</dbReference>
<keyword evidence="3 5" id="KW-1133">Transmembrane helix</keyword>
<organism evidence="6 7">
    <name type="scientific">Sphingobacterium corticis</name>
    <dbReference type="NCBI Taxonomy" id="1812823"/>
    <lineage>
        <taxon>Bacteria</taxon>
        <taxon>Pseudomonadati</taxon>
        <taxon>Bacteroidota</taxon>
        <taxon>Sphingobacteriia</taxon>
        <taxon>Sphingobacteriales</taxon>
        <taxon>Sphingobacteriaceae</taxon>
        <taxon>Sphingobacterium</taxon>
    </lineage>
</organism>
<dbReference type="EMBL" id="JBHUMA010000006">
    <property type="protein sequence ID" value="MFD2599633.1"/>
    <property type="molecule type" value="Genomic_DNA"/>
</dbReference>
<dbReference type="RefSeq" id="WP_380869759.1">
    <property type="nucleotide sequence ID" value="NZ_JBHUMA010000006.1"/>
</dbReference>
<accession>A0ABW5NNR5</accession>
<evidence type="ECO:0000256" key="3">
    <source>
        <dbReference type="ARBA" id="ARBA00022989"/>
    </source>
</evidence>
<dbReference type="Proteomes" id="UP001597393">
    <property type="component" value="Unassembled WGS sequence"/>
</dbReference>